<feature type="compositionally biased region" description="Basic and acidic residues" evidence="1">
    <location>
        <begin position="38"/>
        <end position="47"/>
    </location>
</feature>
<dbReference type="InterPro" id="IPR036071">
    <property type="entry name" value="AMMECR1_dom_sf"/>
</dbReference>
<proteinExistence type="predicted"/>
<sequence>MATPAHCAFCFETLSAQFDKRQPLSLAQVEDLWDEYEAAKSKDEDATKAGASQDSDANGAPDQEDDEMTDAETEPEEPARPAAISRLLKRKTGSETSSNSSLPSTRSSGSSSSSKGSATPASSKTSLSSSSGRTRPREEYPLFVTWNTHSARTGEKSLRGCIGTFGAQELEHGLKSYALTSAFEDTRFAPIPSTLLPSLSVHVTLLTNFSSPTRDALDWTLGTHGIRISFTLGGRRYGATYLPSVAEEQGWTKEETLASLMRKAGWMGGGSGWAKAWKDGRGELVRYEGRAVGLGYGEWRGWREWVEEGNKAAS</sequence>
<dbReference type="Proteomes" id="UP000803884">
    <property type="component" value="Unassembled WGS sequence"/>
</dbReference>
<dbReference type="NCBIfam" id="TIGR00296">
    <property type="entry name" value="TIGR00296 family protein"/>
    <property type="match status" value="1"/>
</dbReference>
<dbReference type="InterPro" id="IPR027485">
    <property type="entry name" value="AMMECR1_N"/>
</dbReference>
<protein>
    <recommendedName>
        <fullName evidence="2">AMMECR1 domain-containing protein</fullName>
    </recommendedName>
</protein>
<reference evidence="3 4" key="1">
    <citation type="journal article" date="2020" name="Microbiol. Resour. Announc.">
        <title>Draft Genome Sequence of a Cladosporium Species Isolated from the Mesophotic Ascidian Didemnum maculosum.</title>
        <authorList>
            <person name="Gioti A."/>
            <person name="Siaperas R."/>
            <person name="Nikolaivits E."/>
            <person name="Le Goff G."/>
            <person name="Ouazzani J."/>
            <person name="Kotoulas G."/>
            <person name="Topakas E."/>
        </authorList>
    </citation>
    <scope>NUCLEOTIDE SEQUENCE [LARGE SCALE GENOMIC DNA]</scope>
    <source>
        <strain evidence="3 4">TM138-S3</strain>
    </source>
</reference>
<dbReference type="SUPFAM" id="SSF143447">
    <property type="entry name" value="AMMECR1-like"/>
    <property type="match status" value="1"/>
</dbReference>
<feature type="compositionally biased region" description="Low complexity" evidence="1">
    <location>
        <begin position="94"/>
        <end position="131"/>
    </location>
</feature>
<dbReference type="PROSITE" id="PS51112">
    <property type="entry name" value="AMMECR1"/>
    <property type="match status" value="1"/>
</dbReference>
<dbReference type="Pfam" id="PF01871">
    <property type="entry name" value="AMMECR1"/>
    <property type="match status" value="1"/>
</dbReference>
<dbReference type="RefSeq" id="XP_069230302.1">
    <property type="nucleotide sequence ID" value="XM_069372861.1"/>
</dbReference>
<dbReference type="AlphaFoldDB" id="A0AB34KTP7"/>
<gene>
    <name evidence="3" type="ORF">WHR41_04255</name>
</gene>
<feature type="region of interest" description="Disordered" evidence="1">
    <location>
        <begin position="38"/>
        <end position="136"/>
    </location>
</feature>
<evidence type="ECO:0000259" key="2">
    <source>
        <dbReference type="PROSITE" id="PS51112"/>
    </source>
</evidence>
<feature type="domain" description="AMMECR1" evidence="2">
    <location>
        <begin position="99"/>
        <end position="303"/>
    </location>
</feature>
<keyword evidence="4" id="KW-1185">Reference proteome</keyword>
<dbReference type="EMBL" id="JAAQHG020000011">
    <property type="protein sequence ID" value="KAL1587197.1"/>
    <property type="molecule type" value="Genomic_DNA"/>
</dbReference>
<comment type="caution">
    <text evidence="3">The sequence shown here is derived from an EMBL/GenBank/DDBJ whole genome shotgun (WGS) entry which is preliminary data.</text>
</comment>
<evidence type="ECO:0000313" key="4">
    <source>
        <dbReference type="Proteomes" id="UP000803884"/>
    </source>
</evidence>
<dbReference type="PANTHER" id="PTHR13016">
    <property type="entry name" value="AMMECR1 HOMOLOG"/>
    <property type="match status" value="1"/>
</dbReference>
<feature type="compositionally biased region" description="Acidic residues" evidence="1">
    <location>
        <begin position="62"/>
        <end position="76"/>
    </location>
</feature>
<evidence type="ECO:0000256" key="1">
    <source>
        <dbReference type="SAM" id="MobiDB-lite"/>
    </source>
</evidence>
<dbReference type="PANTHER" id="PTHR13016:SF0">
    <property type="entry name" value="AMME SYNDROME CANDIDATE GENE 1 PROTEIN"/>
    <property type="match status" value="1"/>
</dbReference>
<dbReference type="GeneID" id="96005699"/>
<dbReference type="Gene3D" id="3.30.700.20">
    <property type="entry name" value="Hypothetical protein ph0010, domain 1"/>
    <property type="match status" value="1"/>
</dbReference>
<organism evidence="3 4">
    <name type="scientific">Cladosporium halotolerans</name>
    <dbReference type="NCBI Taxonomy" id="1052096"/>
    <lineage>
        <taxon>Eukaryota</taxon>
        <taxon>Fungi</taxon>
        <taxon>Dikarya</taxon>
        <taxon>Ascomycota</taxon>
        <taxon>Pezizomycotina</taxon>
        <taxon>Dothideomycetes</taxon>
        <taxon>Dothideomycetidae</taxon>
        <taxon>Cladosporiales</taxon>
        <taxon>Cladosporiaceae</taxon>
        <taxon>Cladosporium</taxon>
    </lineage>
</organism>
<accession>A0AB34KTP7</accession>
<dbReference type="Gene3D" id="3.30.1490.150">
    <property type="entry name" value="Hypothetical protein ph0010, domain 2"/>
    <property type="match status" value="1"/>
</dbReference>
<dbReference type="InterPro" id="IPR002733">
    <property type="entry name" value="AMMECR1_domain"/>
</dbReference>
<evidence type="ECO:0000313" key="3">
    <source>
        <dbReference type="EMBL" id="KAL1587197.1"/>
    </source>
</evidence>
<dbReference type="InterPro" id="IPR023473">
    <property type="entry name" value="AMMECR1"/>
</dbReference>
<name>A0AB34KTP7_9PEZI</name>